<dbReference type="RefSeq" id="WP_127046122.1">
    <property type="nucleotide sequence ID" value="NZ_RZGZ01000001.1"/>
</dbReference>
<protein>
    <submittedName>
        <fullName evidence="3">ATP-dependent DNA ligase</fullName>
    </submittedName>
</protein>
<dbReference type="Pfam" id="PF25355">
    <property type="entry name" value="DUF7882"/>
    <property type="match status" value="1"/>
</dbReference>
<feature type="region of interest" description="Disordered" evidence="1">
    <location>
        <begin position="93"/>
        <end position="112"/>
    </location>
</feature>
<dbReference type="EMBL" id="RZGZ01000001">
    <property type="protein sequence ID" value="RUR03080.1"/>
    <property type="molecule type" value="Genomic_DNA"/>
</dbReference>
<sequence>MGKLVYADAELDITIEDRTLAHLQIVIGNKLRRHESFFFSWTDDPTVGNGRSSVWMDASIPLYFAYDHRRLPAINREWLIILTTSANSGSGLVFTAEPNSTTGKTAPPRSHI</sequence>
<organism evidence="3 4">
    <name type="scientific">Labedella endophytica</name>
    <dbReference type="NCBI Taxonomy" id="1523160"/>
    <lineage>
        <taxon>Bacteria</taxon>
        <taxon>Bacillati</taxon>
        <taxon>Actinomycetota</taxon>
        <taxon>Actinomycetes</taxon>
        <taxon>Micrococcales</taxon>
        <taxon>Microbacteriaceae</taxon>
        <taxon>Labedella</taxon>
    </lineage>
</organism>
<evidence type="ECO:0000313" key="4">
    <source>
        <dbReference type="Proteomes" id="UP000274909"/>
    </source>
</evidence>
<dbReference type="InterPro" id="IPR057204">
    <property type="entry name" value="DUF7882"/>
</dbReference>
<gene>
    <name evidence="3" type="ORF">ELQ94_00535</name>
</gene>
<keyword evidence="3" id="KW-0436">Ligase</keyword>
<reference evidence="3 4" key="1">
    <citation type="submission" date="2018-12" db="EMBL/GenBank/DDBJ databases">
        <authorList>
            <person name="Li F."/>
        </authorList>
    </citation>
    <scope>NUCLEOTIDE SEQUENCE [LARGE SCALE GENOMIC DNA]</scope>
    <source>
        <strain evidence="3 4">EGI 6500705</strain>
    </source>
</reference>
<name>A0A3S0Y2D0_9MICO</name>
<dbReference type="AlphaFoldDB" id="A0A3S0Y2D0"/>
<dbReference type="OrthoDB" id="5123855at2"/>
<comment type="caution">
    <text evidence="3">The sequence shown here is derived from an EMBL/GenBank/DDBJ whole genome shotgun (WGS) entry which is preliminary data.</text>
</comment>
<evidence type="ECO:0000256" key="1">
    <source>
        <dbReference type="SAM" id="MobiDB-lite"/>
    </source>
</evidence>
<dbReference type="Proteomes" id="UP000274909">
    <property type="component" value="Unassembled WGS sequence"/>
</dbReference>
<keyword evidence="4" id="KW-1185">Reference proteome</keyword>
<proteinExistence type="predicted"/>
<dbReference type="GO" id="GO:0016874">
    <property type="term" value="F:ligase activity"/>
    <property type="evidence" value="ECO:0007669"/>
    <property type="project" value="UniProtKB-KW"/>
</dbReference>
<evidence type="ECO:0000313" key="3">
    <source>
        <dbReference type="EMBL" id="RUR03080.1"/>
    </source>
</evidence>
<accession>A0A3S0Y2D0</accession>
<evidence type="ECO:0000259" key="2">
    <source>
        <dbReference type="Pfam" id="PF25355"/>
    </source>
</evidence>
<feature type="domain" description="DUF7882" evidence="2">
    <location>
        <begin position="1"/>
        <end position="97"/>
    </location>
</feature>